<dbReference type="PANTHER" id="PTHR33074:SF76">
    <property type="entry name" value="OS11G0569701 PROTEIN"/>
    <property type="match status" value="1"/>
</dbReference>
<protein>
    <recommendedName>
        <fullName evidence="1">DUF1618 domain-containing protein</fullName>
    </recommendedName>
</protein>
<name>A0A835BGZ7_9POAL</name>
<gene>
    <name evidence="2" type="ORF">HU200_035980</name>
</gene>
<evidence type="ECO:0000313" key="2">
    <source>
        <dbReference type="EMBL" id="KAF8697384.1"/>
    </source>
</evidence>
<dbReference type="Proteomes" id="UP000636709">
    <property type="component" value="Unassembled WGS sequence"/>
</dbReference>
<dbReference type="AlphaFoldDB" id="A0A835BGZ7"/>
<proteinExistence type="predicted"/>
<sequence length="307" mass="33989">MISRDYDDEGYPTARAFDPSDTSILRRRVKEDGDDLLVVAQLRVANDAPFNTAKLCVLRHGGRGGGEWELKEAVPIVHHHGGGAHDLKTWQDTDVVVPVGDRFLCWVNFDCSTLLLWDTTQQQGRTKLRYVPLPVKPVPPPLEDDEDGSYYQQQKPGNYYRCIAEGGPYGVRFVSIDNRCCCGAHVIRCSCEHSSSAFMVTMWSLALMTGDDEPMAWVKECVLDCEELWSLVAGIGLPRVDLTCPVLSPENPDAVCFVACEGKSLWSVQIDVRKKTLLSAIPCPAHPHACVNYCNNLSAKLHCPIAG</sequence>
<comment type="caution">
    <text evidence="2">The sequence shown here is derived from an EMBL/GenBank/DDBJ whole genome shotgun (WGS) entry which is preliminary data.</text>
</comment>
<reference evidence="2" key="1">
    <citation type="submission" date="2020-07" db="EMBL/GenBank/DDBJ databases">
        <title>Genome sequence and genetic diversity analysis of an under-domesticated orphan crop, white fonio (Digitaria exilis).</title>
        <authorList>
            <person name="Bennetzen J.L."/>
            <person name="Chen S."/>
            <person name="Ma X."/>
            <person name="Wang X."/>
            <person name="Yssel A.E.J."/>
            <person name="Chaluvadi S.R."/>
            <person name="Johnson M."/>
            <person name="Gangashetty P."/>
            <person name="Hamidou F."/>
            <person name="Sanogo M.D."/>
            <person name="Zwaenepoel A."/>
            <person name="Wallace J."/>
            <person name="Van De Peer Y."/>
            <person name="Van Deynze A."/>
        </authorList>
    </citation>
    <scope>NUCLEOTIDE SEQUENCE</scope>
    <source>
        <tissue evidence="2">Leaves</tissue>
    </source>
</reference>
<accession>A0A835BGZ7</accession>
<dbReference type="EMBL" id="JACEFO010001874">
    <property type="protein sequence ID" value="KAF8697384.1"/>
    <property type="molecule type" value="Genomic_DNA"/>
</dbReference>
<feature type="domain" description="DUF1618" evidence="1">
    <location>
        <begin position="106"/>
        <end position="256"/>
    </location>
</feature>
<keyword evidence="3" id="KW-1185">Reference proteome</keyword>
<dbReference type="OrthoDB" id="687690at2759"/>
<organism evidence="2 3">
    <name type="scientific">Digitaria exilis</name>
    <dbReference type="NCBI Taxonomy" id="1010633"/>
    <lineage>
        <taxon>Eukaryota</taxon>
        <taxon>Viridiplantae</taxon>
        <taxon>Streptophyta</taxon>
        <taxon>Embryophyta</taxon>
        <taxon>Tracheophyta</taxon>
        <taxon>Spermatophyta</taxon>
        <taxon>Magnoliopsida</taxon>
        <taxon>Liliopsida</taxon>
        <taxon>Poales</taxon>
        <taxon>Poaceae</taxon>
        <taxon>PACMAD clade</taxon>
        <taxon>Panicoideae</taxon>
        <taxon>Panicodae</taxon>
        <taxon>Paniceae</taxon>
        <taxon>Anthephorinae</taxon>
        <taxon>Digitaria</taxon>
    </lineage>
</organism>
<dbReference type="InterPro" id="IPR011676">
    <property type="entry name" value="DUF1618"/>
</dbReference>
<dbReference type="PANTHER" id="PTHR33074">
    <property type="entry name" value="EXPRESSED PROTEIN-RELATED"/>
    <property type="match status" value="1"/>
</dbReference>
<evidence type="ECO:0000313" key="3">
    <source>
        <dbReference type="Proteomes" id="UP000636709"/>
    </source>
</evidence>
<dbReference type="Pfam" id="PF07762">
    <property type="entry name" value="DUF1618"/>
    <property type="match status" value="1"/>
</dbReference>
<evidence type="ECO:0000259" key="1">
    <source>
        <dbReference type="Pfam" id="PF07762"/>
    </source>
</evidence>